<dbReference type="PRINTS" id="PR00792">
    <property type="entry name" value="PEPSIN"/>
</dbReference>
<protein>
    <recommendedName>
        <fullName evidence="9">Peptidase A1 domain-containing protein</fullName>
    </recommendedName>
</protein>
<keyword evidence="11" id="KW-1185">Reference proteome</keyword>
<evidence type="ECO:0000256" key="8">
    <source>
        <dbReference type="SAM" id="MobiDB-lite"/>
    </source>
</evidence>
<proteinExistence type="inferred from homology"/>
<dbReference type="EMBL" id="OC867850">
    <property type="protein sequence ID" value="CAD7633736.1"/>
    <property type="molecule type" value="Genomic_DNA"/>
</dbReference>
<keyword evidence="4 7" id="KW-0378">Hydrolase</keyword>
<dbReference type="GO" id="GO:0006508">
    <property type="term" value="P:proteolysis"/>
    <property type="evidence" value="ECO:0007669"/>
    <property type="project" value="UniProtKB-KW"/>
</dbReference>
<evidence type="ECO:0000259" key="9">
    <source>
        <dbReference type="PROSITE" id="PS51767"/>
    </source>
</evidence>
<evidence type="ECO:0000256" key="5">
    <source>
        <dbReference type="ARBA" id="ARBA00023157"/>
    </source>
</evidence>
<gene>
    <name evidence="10" type="ORF">OSB1V03_LOCUS14132</name>
</gene>
<evidence type="ECO:0000256" key="1">
    <source>
        <dbReference type="ARBA" id="ARBA00007447"/>
    </source>
</evidence>
<evidence type="ECO:0000256" key="6">
    <source>
        <dbReference type="ARBA" id="ARBA00023180"/>
    </source>
</evidence>
<evidence type="ECO:0000256" key="7">
    <source>
        <dbReference type="RuleBase" id="RU000454"/>
    </source>
</evidence>
<comment type="similarity">
    <text evidence="1 7">Belongs to the peptidase A1 family.</text>
</comment>
<feature type="compositionally biased region" description="Polar residues" evidence="8">
    <location>
        <begin position="14"/>
        <end position="24"/>
    </location>
</feature>
<dbReference type="AlphaFoldDB" id="A0A7R9Q5W2"/>
<dbReference type="InterPro" id="IPR001461">
    <property type="entry name" value="Aspartic_peptidase_A1"/>
</dbReference>
<dbReference type="FunFam" id="2.40.70.10:FF:000115">
    <property type="entry name" value="Lysosomal aspartic protease"/>
    <property type="match status" value="1"/>
</dbReference>
<dbReference type="InterPro" id="IPR001969">
    <property type="entry name" value="Aspartic_peptidase_AS"/>
</dbReference>
<keyword evidence="6" id="KW-0325">Glycoprotein</keyword>
<name>A0A7R9Q5W2_9ACAR</name>
<dbReference type="OrthoDB" id="771136at2759"/>
<dbReference type="PANTHER" id="PTHR47966">
    <property type="entry name" value="BETA-SITE APP-CLEAVING ENZYME, ISOFORM A-RELATED"/>
    <property type="match status" value="1"/>
</dbReference>
<evidence type="ECO:0000256" key="3">
    <source>
        <dbReference type="ARBA" id="ARBA00022750"/>
    </source>
</evidence>
<dbReference type="InterPro" id="IPR033121">
    <property type="entry name" value="PEPTIDASE_A1"/>
</dbReference>
<organism evidence="10">
    <name type="scientific">Medioppia subpectinata</name>
    <dbReference type="NCBI Taxonomy" id="1979941"/>
    <lineage>
        <taxon>Eukaryota</taxon>
        <taxon>Metazoa</taxon>
        <taxon>Ecdysozoa</taxon>
        <taxon>Arthropoda</taxon>
        <taxon>Chelicerata</taxon>
        <taxon>Arachnida</taxon>
        <taxon>Acari</taxon>
        <taxon>Acariformes</taxon>
        <taxon>Sarcoptiformes</taxon>
        <taxon>Oribatida</taxon>
        <taxon>Brachypylina</taxon>
        <taxon>Oppioidea</taxon>
        <taxon>Oppiidae</taxon>
        <taxon>Medioppia</taxon>
    </lineage>
</organism>
<dbReference type="InterPro" id="IPR021109">
    <property type="entry name" value="Peptidase_aspartic_dom_sf"/>
</dbReference>
<evidence type="ECO:0000256" key="2">
    <source>
        <dbReference type="ARBA" id="ARBA00022670"/>
    </source>
</evidence>
<feature type="domain" description="Peptidase A1" evidence="9">
    <location>
        <begin position="47"/>
        <end position="458"/>
    </location>
</feature>
<dbReference type="FunFam" id="2.40.70.10:FF:000002">
    <property type="entry name" value="Vacuolar aspartic proteinase"/>
    <property type="match status" value="1"/>
</dbReference>
<reference evidence="10" key="1">
    <citation type="submission" date="2020-11" db="EMBL/GenBank/DDBJ databases">
        <authorList>
            <person name="Tran Van P."/>
        </authorList>
    </citation>
    <scope>NUCLEOTIDE SEQUENCE</scope>
</reference>
<evidence type="ECO:0000256" key="4">
    <source>
        <dbReference type="ARBA" id="ARBA00022801"/>
    </source>
</evidence>
<dbReference type="GO" id="GO:0004190">
    <property type="term" value="F:aspartic-type endopeptidase activity"/>
    <property type="evidence" value="ECO:0007669"/>
    <property type="project" value="UniProtKB-KW"/>
</dbReference>
<dbReference type="Pfam" id="PF00026">
    <property type="entry name" value="Asp"/>
    <property type="match status" value="2"/>
</dbReference>
<accession>A0A7R9Q5W2</accession>
<dbReference type="PROSITE" id="PS00141">
    <property type="entry name" value="ASP_PROTEASE"/>
    <property type="match status" value="1"/>
</dbReference>
<dbReference type="Proteomes" id="UP000759131">
    <property type="component" value="Unassembled WGS sequence"/>
</dbReference>
<dbReference type="PROSITE" id="PS51767">
    <property type="entry name" value="PEPTIDASE_A1"/>
    <property type="match status" value="1"/>
</dbReference>
<evidence type="ECO:0000313" key="10">
    <source>
        <dbReference type="EMBL" id="CAD7633736.1"/>
    </source>
</evidence>
<feature type="region of interest" description="Disordered" evidence="8">
    <location>
        <begin position="1"/>
        <end position="31"/>
    </location>
</feature>
<dbReference type="Gene3D" id="2.40.70.10">
    <property type="entry name" value="Acid Proteases"/>
    <property type="match status" value="3"/>
</dbReference>
<keyword evidence="5" id="KW-1015">Disulfide bond</keyword>
<dbReference type="SUPFAM" id="SSF50630">
    <property type="entry name" value="Acid proteases"/>
    <property type="match status" value="2"/>
</dbReference>
<dbReference type="EMBL" id="CAJPIZ010013275">
    <property type="protein sequence ID" value="CAG2114166.1"/>
    <property type="molecule type" value="Genomic_DNA"/>
</dbReference>
<evidence type="ECO:0000313" key="11">
    <source>
        <dbReference type="Proteomes" id="UP000759131"/>
    </source>
</evidence>
<keyword evidence="3 7" id="KW-0064">Aspartyl protease</keyword>
<sequence>MRRLSLRGTVEYGSESSVGLSTGDNTDDRASGQALPVPLGNFINQEYSGYISLGTPPQPFSIIFQTGTSSLWVPSVRCQSCACKVHSNYNSSRSSTYIKNGTAFSIQYMYGSASAYLSTDTLTIGGVKVVNQTFAEALSVPGIQFVYGASGILGLGFPQSAVDGVTPMFNNMIAQGVVSAPVLSFYLNRDVKSQIGGELTLGGSDPTHYTGSLTYAPVTTGAGYWRSGRQSWRRSNIMLYINFILGLGFPQSAVDGVVPLFNNMIAQGVVSAPVFSFYLNRDVRAQTGGELTLGVSDPTHYTGSLTYAPVTTGAGYWQITVDSVRVGIGNAGRPGSEFCLNGCQAIVDTGSSFIVGPTHEITAINALLGANSSIGYGEYTLDCDRVYSLPVITVTIGRKPFPLKPSQYVVQMTGPDGETLCLSGFATGGSDPTWVLGDVFIGVYYTIFDYGHKRIGFAPSVQTIIQGYN</sequence>
<dbReference type="PANTHER" id="PTHR47966:SF51">
    <property type="entry name" value="BETA-SITE APP-CLEAVING ENZYME, ISOFORM A-RELATED"/>
    <property type="match status" value="1"/>
</dbReference>
<keyword evidence="2 7" id="KW-0645">Protease</keyword>